<dbReference type="Proteomes" id="UP000650467">
    <property type="component" value="Unassembled WGS sequence"/>
</dbReference>
<comment type="caution">
    <text evidence="2">The sequence shown here is derived from an EMBL/GenBank/DDBJ whole genome shotgun (WGS) entry which is preliminary data.</text>
</comment>
<sequence>MYRRESDAEVRAGGAAADDRQPSEVLYNNLQLNAAQGVAAAAPAPGSGGREPEDASSGLAPLIQAPGESASRLNPSVDDMQGRQDEAAQDHRDAGAVLDPRHVTGYGLSYGQYDSGGGGSGGAGAKAVEAVTARLGELGRPDVTTGPGAVGAQDEAAAVGRELQRRAELAELSRETGGASAGHFAAGRSGGGGGGGGGGSGGHGAAPFSDRLWDRSGSPAPADSANAAAVAAAGVDSAGGETGGGAPGGAEGGGGSGIGGGDVGGGARGGGADERAAHQAAADAVNTPLAATDLGAGVTGEQPLRPEDFCELGNEAGAAVQAAAAAAAAGRAQGDTGGALRPSEGGVSEDVVLPGASGGGGSSRQQRAGLQLSAGDYDF</sequence>
<feature type="region of interest" description="Disordered" evidence="1">
    <location>
        <begin position="1"/>
        <end position="23"/>
    </location>
</feature>
<reference evidence="2" key="1">
    <citation type="journal article" date="2020" name="bioRxiv">
        <title>Comparative genomics of Chlamydomonas.</title>
        <authorList>
            <person name="Craig R.J."/>
            <person name="Hasan A.R."/>
            <person name="Ness R.W."/>
            <person name="Keightley P.D."/>
        </authorList>
    </citation>
    <scope>NUCLEOTIDE SEQUENCE</scope>
    <source>
        <strain evidence="2">SAG 7.73</strain>
    </source>
</reference>
<feature type="compositionally biased region" description="Low complexity" evidence="1">
    <location>
        <begin position="216"/>
        <end position="239"/>
    </location>
</feature>
<feature type="region of interest" description="Disordered" evidence="1">
    <location>
        <begin position="327"/>
        <end position="379"/>
    </location>
</feature>
<dbReference type="EMBL" id="JAEHOC010000029">
    <property type="protein sequence ID" value="KAG2429796.1"/>
    <property type="molecule type" value="Genomic_DNA"/>
</dbReference>
<feature type="compositionally biased region" description="Basic and acidic residues" evidence="1">
    <location>
        <begin position="1"/>
        <end position="10"/>
    </location>
</feature>
<evidence type="ECO:0000313" key="3">
    <source>
        <dbReference type="Proteomes" id="UP000650467"/>
    </source>
</evidence>
<name>A0A835SQ71_CHLIN</name>
<protein>
    <submittedName>
        <fullName evidence="2">Uncharacterized protein</fullName>
    </submittedName>
</protein>
<feature type="compositionally biased region" description="Low complexity" evidence="1">
    <location>
        <begin position="177"/>
        <end position="187"/>
    </location>
</feature>
<feature type="compositionally biased region" description="Gly residues" evidence="1">
    <location>
        <begin position="240"/>
        <end position="270"/>
    </location>
</feature>
<feature type="compositionally biased region" description="Basic and acidic residues" evidence="1">
    <location>
        <begin position="162"/>
        <end position="174"/>
    </location>
</feature>
<feature type="region of interest" description="Disordered" evidence="1">
    <location>
        <begin position="138"/>
        <end position="284"/>
    </location>
</feature>
<evidence type="ECO:0000256" key="1">
    <source>
        <dbReference type="SAM" id="MobiDB-lite"/>
    </source>
</evidence>
<dbReference type="AlphaFoldDB" id="A0A835SQ71"/>
<accession>A0A835SQ71</accession>
<feature type="compositionally biased region" description="Gly residues" evidence="1">
    <location>
        <begin position="188"/>
        <end position="204"/>
    </location>
</feature>
<dbReference type="OrthoDB" id="10640877at2759"/>
<feature type="compositionally biased region" description="Basic and acidic residues" evidence="1">
    <location>
        <begin position="80"/>
        <end position="99"/>
    </location>
</feature>
<proteinExistence type="predicted"/>
<evidence type="ECO:0000313" key="2">
    <source>
        <dbReference type="EMBL" id="KAG2429796.1"/>
    </source>
</evidence>
<feature type="region of interest" description="Disordered" evidence="1">
    <location>
        <begin position="37"/>
        <end position="99"/>
    </location>
</feature>
<keyword evidence="3" id="KW-1185">Reference proteome</keyword>
<gene>
    <name evidence="2" type="ORF">HXX76_010580</name>
</gene>
<organism evidence="2 3">
    <name type="scientific">Chlamydomonas incerta</name>
    <dbReference type="NCBI Taxonomy" id="51695"/>
    <lineage>
        <taxon>Eukaryota</taxon>
        <taxon>Viridiplantae</taxon>
        <taxon>Chlorophyta</taxon>
        <taxon>core chlorophytes</taxon>
        <taxon>Chlorophyceae</taxon>
        <taxon>CS clade</taxon>
        <taxon>Chlamydomonadales</taxon>
        <taxon>Chlamydomonadaceae</taxon>
        <taxon>Chlamydomonas</taxon>
    </lineage>
</organism>